<comment type="caution">
    <text evidence="3">The sequence shown here is derived from an EMBL/GenBank/DDBJ whole genome shotgun (WGS) entry which is preliminary data.</text>
</comment>
<proteinExistence type="predicted"/>
<feature type="region of interest" description="Disordered" evidence="1">
    <location>
        <begin position="1"/>
        <end position="135"/>
    </location>
</feature>
<name>A0ABW3SH42_9BACL</name>
<dbReference type="Proteomes" id="UP001597211">
    <property type="component" value="Unassembled WGS sequence"/>
</dbReference>
<dbReference type="InterPro" id="IPR049785">
    <property type="entry name" value="GT-D-like_firm"/>
</dbReference>
<keyword evidence="4" id="KW-1185">Reference proteome</keyword>
<evidence type="ECO:0000256" key="1">
    <source>
        <dbReference type="SAM" id="MobiDB-lite"/>
    </source>
</evidence>
<reference evidence="4" key="1">
    <citation type="journal article" date="2019" name="Int. J. Syst. Evol. Microbiol.">
        <title>The Global Catalogue of Microorganisms (GCM) 10K type strain sequencing project: providing services to taxonomists for standard genome sequencing and annotation.</title>
        <authorList>
            <consortium name="The Broad Institute Genomics Platform"/>
            <consortium name="The Broad Institute Genome Sequencing Center for Infectious Disease"/>
            <person name="Wu L."/>
            <person name="Ma J."/>
        </authorList>
    </citation>
    <scope>NUCLEOTIDE SEQUENCE [LARGE SCALE GENOMIC DNA]</scope>
    <source>
        <strain evidence="4">CCUG 48216</strain>
    </source>
</reference>
<evidence type="ECO:0000259" key="2">
    <source>
        <dbReference type="Pfam" id="PF22882"/>
    </source>
</evidence>
<dbReference type="InterPro" id="IPR055171">
    <property type="entry name" value="GT-D-like"/>
</dbReference>
<protein>
    <submittedName>
        <fullName evidence="3">GT-D fold domain-containing glycosyltransferase</fullName>
    </submittedName>
</protein>
<feature type="compositionally biased region" description="Basic residues" evidence="1">
    <location>
        <begin position="81"/>
        <end position="98"/>
    </location>
</feature>
<evidence type="ECO:0000313" key="3">
    <source>
        <dbReference type="EMBL" id="MFD1184119.1"/>
    </source>
</evidence>
<evidence type="ECO:0000313" key="4">
    <source>
        <dbReference type="Proteomes" id="UP001597211"/>
    </source>
</evidence>
<feature type="compositionally biased region" description="Low complexity" evidence="1">
    <location>
        <begin position="112"/>
        <end position="121"/>
    </location>
</feature>
<dbReference type="Pfam" id="PF22882">
    <property type="entry name" value="GT-D-like"/>
    <property type="match status" value="1"/>
</dbReference>
<feature type="domain" description="GT-D fold-like" evidence="2">
    <location>
        <begin position="230"/>
        <end position="442"/>
    </location>
</feature>
<dbReference type="EMBL" id="JBHTKZ010000069">
    <property type="protein sequence ID" value="MFD1184119.1"/>
    <property type="molecule type" value="Genomic_DNA"/>
</dbReference>
<dbReference type="NCBIfam" id="NF040628">
    <property type="entry name" value="GT-D_rel"/>
    <property type="match status" value="1"/>
</dbReference>
<gene>
    <name evidence="3" type="ORF">ACFQ2Z_22545</name>
</gene>
<accession>A0ABW3SH42</accession>
<sequence>MVGRCRHAGIAAGSRRSYERRTSLRIREPERRDGMASRDNPSGRSRLTRRRQGAGKAAAARRSAVRGKAGRIARTAAGKAALRRRRGSRQRLRGRRGIRAAAWRPAQRHRSAANGADAAASLGGGGPAGAAAAAAPNPAVLTPPLLPAPEPTGPAPIPASGSGAVWTEAEADRVRAAAFEEGYREGLFEGGEAKLGRLIPRHTLLPELRVDDVIAAGFPAVAGRLHPLLTPAGVFAAADGALREGRPLSIVRLGDGELLTLAHGAVISTEEALRWGAFLPYAGVHLPDPLAREALAAAVRAADIIGVPESRHPSYQGLLFPVLRHYGIDYRALRLTTSTVNYELNAGGYLTRLLHGRRVLLIGNQAEVLAGFLGQRGVNVAGWLAPVQGVADVPTVAMRAREFPDFDLALVAAGVAAVMICVRLSGEQGKVALDMGHLADKLINGEAALPQLGEVHTGANGY</sequence>
<feature type="compositionally biased region" description="Basic and acidic residues" evidence="1">
    <location>
        <begin position="16"/>
        <end position="36"/>
    </location>
</feature>
<organism evidence="3 4">
    <name type="scientific">Paenibacillus timonensis</name>
    <dbReference type="NCBI Taxonomy" id="225915"/>
    <lineage>
        <taxon>Bacteria</taxon>
        <taxon>Bacillati</taxon>
        <taxon>Bacillota</taxon>
        <taxon>Bacilli</taxon>
        <taxon>Bacillales</taxon>
        <taxon>Paenibacillaceae</taxon>
        <taxon>Paenibacillus</taxon>
    </lineage>
</organism>